<reference evidence="4" key="1">
    <citation type="journal article" date="2016" name="Genome Biol. Evol.">
        <title>Comparative 'omics' of the Fusarium fujikuroi species complex highlights differences in genetic potential and metabolite synthesis.</title>
        <authorList>
            <person name="Niehaus E.-M."/>
            <person name="Muensterkoetter M."/>
            <person name="Proctor R.H."/>
            <person name="Brown D.W."/>
            <person name="Sharon A."/>
            <person name="Idan Y."/>
            <person name="Oren-Young L."/>
            <person name="Sieber C.M."/>
            <person name="Novak O."/>
            <person name="Pencik A."/>
            <person name="Tarkowska D."/>
            <person name="Hromadova K."/>
            <person name="Freeman S."/>
            <person name="Maymon M."/>
            <person name="Elazar M."/>
            <person name="Youssef S.A."/>
            <person name="El-Shabrawy E.S.M."/>
            <person name="Shalaby A.B.A."/>
            <person name="Houterman P."/>
            <person name="Brock N.L."/>
            <person name="Burkhardt I."/>
            <person name="Tsavkelova E.A."/>
            <person name="Dickschat J.S."/>
            <person name="Galuszka P."/>
            <person name="Gueldener U."/>
            <person name="Tudzynski B."/>
        </authorList>
    </citation>
    <scope>NUCLEOTIDE SEQUENCE [LARGE SCALE GENOMIC DNA]</scope>
    <source>
        <strain evidence="4">ET1</strain>
    </source>
</reference>
<sequence length="622" mass="70342">MTPVTHHPVAGGLPVTAQSPLNPQRVSSGPPIDAYIKARREADLNLPWHKTTAHLERLQIRLESQMERQIGSEPLIPARGRYHSLLTRPQKDQVSHTPSEPSMLQRLPDEVLLMIVSCLSDPNDRSSLFAFFALRQVSRRFRCLLQADDFITHPFSREECCQQCSDGCNDEYTSPICPPGGRHCFDYKSVGEMHAMGGALMIKGIWGAGGFGDFIRSYTTCKDCQESRQGRIKAGYSTTCKFAPCDSQEYLHCHSCDADHPSSCFSKDQAKVPEGRACIANESYIRICEHKTLTRADIKLLLPDEVPECRPVFLTSCGHPEHKVTCNDNFDYADQIPRVFATNPDGLGIMLHILWQGHSGSDRSILHQSGYLHRHKLNDALRKIRQNGGNLFLPKIGPNTLPEWNVISEIDRSEVVSSEEDLLKLRGGWGYMNRQRRHNLAFLGPERIVCGHCRYDKSCIVVKYHRKILFSNPYSSWAPHEWFHAMDRKSYVYNGPAGVPETCVIGTCRNSYVGKEDQADQWPQSVNVRCAKHYVMNGENRRELVVQEKQSRQNNGRLLESCEDHDVEKPEEALAPREQPARFSLYGSRGPCFSIGNMDELGSRAIETQLSGNYGTHHKHNC</sequence>
<dbReference type="InterPro" id="IPR036047">
    <property type="entry name" value="F-box-like_dom_sf"/>
</dbReference>
<dbReference type="SUPFAM" id="SSF81383">
    <property type="entry name" value="F-box domain"/>
    <property type="match status" value="1"/>
</dbReference>
<proteinExistence type="predicted"/>
<evidence type="ECO:0000313" key="3">
    <source>
        <dbReference type="EMBL" id="CZR37853.1"/>
    </source>
</evidence>
<evidence type="ECO:0000259" key="2">
    <source>
        <dbReference type="Pfam" id="PF12937"/>
    </source>
</evidence>
<evidence type="ECO:0000256" key="1">
    <source>
        <dbReference type="SAM" id="MobiDB-lite"/>
    </source>
</evidence>
<dbReference type="InterPro" id="IPR001810">
    <property type="entry name" value="F-box_dom"/>
</dbReference>
<feature type="compositionally biased region" description="Basic and acidic residues" evidence="1">
    <location>
        <begin position="560"/>
        <end position="575"/>
    </location>
</feature>
<comment type="caution">
    <text evidence="3">The sequence shown here is derived from an EMBL/GenBank/DDBJ whole genome shotgun (WGS) entry which is preliminary data.</text>
</comment>
<keyword evidence="4" id="KW-1185">Reference proteome</keyword>
<dbReference type="EMBL" id="FJOF01000003">
    <property type="protein sequence ID" value="CZR37853.1"/>
    <property type="molecule type" value="Genomic_DNA"/>
</dbReference>
<accession>A0A1L7VAT8</accession>
<dbReference type="RefSeq" id="XP_031078446.1">
    <property type="nucleotide sequence ID" value="XM_031228074.1"/>
</dbReference>
<feature type="compositionally biased region" description="Polar residues" evidence="1">
    <location>
        <begin position="16"/>
        <end position="27"/>
    </location>
</feature>
<name>A0A1L7VAT8_FUSPR</name>
<organism evidence="3 4">
    <name type="scientific">Fusarium proliferatum (strain ET1)</name>
    <name type="common">Orchid endophyte fungus</name>
    <dbReference type="NCBI Taxonomy" id="1227346"/>
    <lineage>
        <taxon>Eukaryota</taxon>
        <taxon>Fungi</taxon>
        <taxon>Dikarya</taxon>
        <taxon>Ascomycota</taxon>
        <taxon>Pezizomycotina</taxon>
        <taxon>Sordariomycetes</taxon>
        <taxon>Hypocreomycetidae</taxon>
        <taxon>Hypocreales</taxon>
        <taxon>Nectriaceae</taxon>
        <taxon>Fusarium</taxon>
        <taxon>Fusarium fujikuroi species complex</taxon>
    </lineage>
</organism>
<dbReference type="Pfam" id="PF12937">
    <property type="entry name" value="F-box-like"/>
    <property type="match status" value="1"/>
</dbReference>
<feature type="region of interest" description="Disordered" evidence="1">
    <location>
        <begin position="551"/>
        <end position="576"/>
    </location>
</feature>
<dbReference type="Proteomes" id="UP000183971">
    <property type="component" value="Unassembled WGS sequence"/>
</dbReference>
<dbReference type="GeneID" id="42051835"/>
<feature type="domain" description="F-box" evidence="2">
    <location>
        <begin position="105"/>
        <end position="149"/>
    </location>
</feature>
<protein>
    <recommendedName>
        <fullName evidence="2">F-box domain-containing protein</fullName>
    </recommendedName>
</protein>
<feature type="region of interest" description="Disordered" evidence="1">
    <location>
        <begin position="1"/>
        <end position="30"/>
    </location>
</feature>
<gene>
    <name evidence="3" type="ORF">FPRO_06956</name>
</gene>
<dbReference type="VEuPathDB" id="FungiDB:FPRO_06956"/>
<dbReference type="CDD" id="cd09917">
    <property type="entry name" value="F-box_SF"/>
    <property type="match status" value="1"/>
</dbReference>
<dbReference type="AlphaFoldDB" id="A0A1L7VAT8"/>
<evidence type="ECO:0000313" key="4">
    <source>
        <dbReference type="Proteomes" id="UP000183971"/>
    </source>
</evidence>